<sequence>MLRHSPLLRFRLSAVRLAGGSNPKPTWSIPDNQRFEPQIPDRYYYSHHWFLDSQDVLNRKRKEQLEFIFSSVSYTLNYYTAPAIKVVSDFVDQRAPDIRYKVILALAAFGAFSLCTHYSSALPEELGRLESLHQLLLAKRLDEQGFWRSASEDQELRTDQMMVHSRALQESWEAALQEATETRDFSVLCKAAVDVSDAPDLPETSTLRFDLLPYGADNPDTQAFPHAKHEWAGTPTLGASGHGDYINRVDSKTGTMRHARSLYADVYVGPTK</sequence>
<dbReference type="VEuPathDB" id="CryptoDB:Cvel_23801"/>
<dbReference type="PhylomeDB" id="A0A0G4GXB3"/>
<organism evidence="1">
    <name type="scientific">Chromera velia CCMP2878</name>
    <dbReference type="NCBI Taxonomy" id="1169474"/>
    <lineage>
        <taxon>Eukaryota</taxon>
        <taxon>Sar</taxon>
        <taxon>Alveolata</taxon>
        <taxon>Colpodellida</taxon>
        <taxon>Chromeraceae</taxon>
        <taxon>Chromera</taxon>
    </lineage>
</organism>
<accession>A0A0G4GXB3</accession>
<evidence type="ECO:0000313" key="1">
    <source>
        <dbReference type="EMBL" id="CEM35717.1"/>
    </source>
</evidence>
<name>A0A0G4GXB3_9ALVE</name>
<protein>
    <submittedName>
        <fullName evidence="1">Uncharacterized protein</fullName>
    </submittedName>
</protein>
<dbReference type="EMBL" id="CDMZ01001655">
    <property type="protein sequence ID" value="CEM35717.1"/>
    <property type="molecule type" value="Genomic_DNA"/>
</dbReference>
<dbReference type="AlphaFoldDB" id="A0A0G4GXB3"/>
<gene>
    <name evidence="1" type="ORF">Cvel_23801</name>
</gene>
<proteinExistence type="predicted"/>
<reference evidence="1" key="1">
    <citation type="submission" date="2014-11" db="EMBL/GenBank/DDBJ databases">
        <authorList>
            <person name="Otto D Thomas"/>
            <person name="Naeem Raeece"/>
        </authorList>
    </citation>
    <scope>NUCLEOTIDE SEQUENCE</scope>
</reference>